<feature type="compositionally biased region" description="Polar residues" evidence="1">
    <location>
        <begin position="29"/>
        <end position="68"/>
    </location>
</feature>
<organism evidence="2 3">
    <name type="scientific">Stylosanthes scabra</name>
    <dbReference type="NCBI Taxonomy" id="79078"/>
    <lineage>
        <taxon>Eukaryota</taxon>
        <taxon>Viridiplantae</taxon>
        <taxon>Streptophyta</taxon>
        <taxon>Embryophyta</taxon>
        <taxon>Tracheophyta</taxon>
        <taxon>Spermatophyta</taxon>
        <taxon>Magnoliopsida</taxon>
        <taxon>eudicotyledons</taxon>
        <taxon>Gunneridae</taxon>
        <taxon>Pentapetalae</taxon>
        <taxon>rosids</taxon>
        <taxon>fabids</taxon>
        <taxon>Fabales</taxon>
        <taxon>Fabaceae</taxon>
        <taxon>Papilionoideae</taxon>
        <taxon>50 kb inversion clade</taxon>
        <taxon>dalbergioids sensu lato</taxon>
        <taxon>Dalbergieae</taxon>
        <taxon>Pterocarpus clade</taxon>
        <taxon>Stylosanthes</taxon>
    </lineage>
</organism>
<protein>
    <submittedName>
        <fullName evidence="2">Uncharacterized protein</fullName>
    </submittedName>
</protein>
<sequence length="105" mass="11102">SFKARHHHQVSFMASPASSHTEAAPEISQPASSLQSPLKETLSQPAVSSAPENVVPSSTMAANLSPPTSSKEKGKKKKKKDKLSGKETAFVPPELLVVAVAELEK</sequence>
<name>A0ABU6QM07_9FABA</name>
<dbReference type="EMBL" id="JASCZI010000508">
    <property type="protein sequence ID" value="MED6112174.1"/>
    <property type="molecule type" value="Genomic_DNA"/>
</dbReference>
<gene>
    <name evidence="2" type="ORF">PIB30_059280</name>
</gene>
<evidence type="ECO:0000256" key="1">
    <source>
        <dbReference type="SAM" id="MobiDB-lite"/>
    </source>
</evidence>
<proteinExistence type="predicted"/>
<evidence type="ECO:0000313" key="2">
    <source>
        <dbReference type="EMBL" id="MED6112174.1"/>
    </source>
</evidence>
<comment type="caution">
    <text evidence="2">The sequence shown here is derived from an EMBL/GenBank/DDBJ whole genome shotgun (WGS) entry which is preliminary data.</text>
</comment>
<dbReference type="Proteomes" id="UP001341840">
    <property type="component" value="Unassembled WGS sequence"/>
</dbReference>
<reference evidence="2 3" key="1">
    <citation type="journal article" date="2023" name="Plants (Basel)">
        <title>Bridging the Gap: Combining Genomics and Transcriptomics Approaches to Understand Stylosanthes scabra, an Orphan Legume from the Brazilian Caatinga.</title>
        <authorList>
            <person name="Ferreira-Neto J.R.C."/>
            <person name="da Silva M.D."/>
            <person name="Binneck E."/>
            <person name="de Melo N.F."/>
            <person name="da Silva R.H."/>
            <person name="de Melo A.L.T.M."/>
            <person name="Pandolfi V."/>
            <person name="Bustamante F.O."/>
            <person name="Brasileiro-Vidal A.C."/>
            <person name="Benko-Iseppon A.M."/>
        </authorList>
    </citation>
    <scope>NUCLEOTIDE SEQUENCE [LARGE SCALE GENOMIC DNA]</scope>
    <source>
        <tissue evidence="2">Leaves</tissue>
    </source>
</reference>
<feature type="non-terminal residue" evidence="2">
    <location>
        <position position="1"/>
    </location>
</feature>
<keyword evidence="3" id="KW-1185">Reference proteome</keyword>
<feature type="region of interest" description="Disordered" evidence="1">
    <location>
        <begin position="1"/>
        <end position="88"/>
    </location>
</feature>
<accession>A0ABU6QM07</accession>
<evidence type="ECO:0000313" key="3">
    <source>
        <dbReference type="Proteomes" id="UP001341840"/>
    </source>
</evidence>